<feature type="region of interest" description="Disordered" evidence="1">
    <location>
        <begin position="84"/>
        <end position="105"/>
    </location>
</feature>
<gene>
    <name evidence="2" type="ORF">K933_03095</name>
</gene>
<evidence type="ECO:0000313" key="2">
    <source>
        <dbReference type="EMBL" id="ESP89509.1"/>
    </source>
</evidence>
<evidence type="ECO:0000256" key="1">
    <source>
        <dbReference type="SAM" id="MobiDB-lite"/>
    </source>
</evidence>
<dbReference type="InterPro" id="IPR043899">
    <property type="entry name" value="DUF5789"/>
</dbReference>
<proteinExistence type="predicted"/>
<protein>
    <recommendedName>
        <fullName evidence="4">DUF2795 domain-containing protein</fullName>
    </recommendedName>
</protein>
<dbReference type="AlphaFoldDB" id="V4HNK8"/>
<comment type="caution">
    <text evidence="2">The sequence shown here is derived from an EMBL/GenBank/DDBJ whole genome shotgun (WGS) entry which is preliminary data.</text>
</comment>
<dbReference type="Pfam" id="PF19102">
    <property type="entry name" value="DUF5789"/>
    <property type="match status" value="1"/>
</dbReference>
<evidence type="ECO:0008006" key="4">
    <source>
        <dbReference type="Google" id="ProtNLM"/>
    </source>
</evidence>
<evidence type="ECO:0000313" key="3">
    <source>
        <dbReference type="Proteomes" id="UP000017840"/>
    </source>
</evidence>
<name>V4HNK8_9EURY</name>
<keyword evidence="3" id="KW-1185">Reference proteome</keyword>
<accession>V4HNK8</accession>
<dbReference type="STRING" id="1324957.K933_03095"/>
<reference evidence="2 3" key="1">
    <citation type="journal article" date="2013" name="Genome Announc.">
        <title>Draft Genome Sequence of 'Candidatus Halobonum tyrrellensis' Strain G22, Isolated from the Hypersaline Waters of Lake Tyrrell, Australia.</title>
        <authorList>
            <person name="Ugalde J.A."/>
            <person name="Narasingarao P."/>
            <person name="Kuo S."/>
            <person name="Podell S."/>
            <person name="Allen E.E."/>
        </authorList>
    </citation>
    <scope>NUCLEOTIDE SEQUENCE [LARGE SCALE GENOMIC DNA]</scope>
    <source>
        <strain evidence="2 3">G22</strain>
    </source>
</reference>
<sequence length="105" mass="11525">MVKVISRLHSCMRLKGLGEKLSTHQYPATSDELIDAYGESRIELPEGSETLGSVLGRTSQETFLSSTEVHETLQGNVGHEAVGRRFYSDRDAPTVAEDGPEQVSF</sequence>
<dbReference type="eggNOG" id="arCOG03020">
    <property type="taxonomic scope" value="Archaea"/>
</dbReference>
<dbReference type="EMBL" id="ASGZ01000008">
    <property type="protein sequence ID" value="ESP89509.1"/>
    <property type="molecule type" value="Genomic_DNA"/>
</dbReference>
<organism evidence="2 3">
    <name type="scientific">Candidatus Halobonum tyrrellensis G22</name>
    <dbReference type="NCBI Taxonomy" id="1324957"/>
    <lineage>
        <taxon>Archaea</taxon>
        <taxon>Methanobacteriati</taxon>
        <taxon>Methanobacteriota</taxon>
        <taxon>Stenosarchaea group</taxon>
        <taxon>Halobacteria</taxon>
        <taxon>Halobacteriales</taxon>
        <taxon>Haloferacaceae</taxon>
        <taxon>Candidatus Halobonum</taxon>
    </lineage>
</organism>
<dbReference type="Proteomes" id="UP000017840">
    <property type="component" value="Unassembled WGS sequence"/>
</dbReference>